<dbReference type="PRINTS" id="PR00081">
    <property type="entry name" value="GDHRDH"/>
</dbReference>
<organism evidence="3 4">
    <name type="scientific">Amycolatopsis mongoliensis</name>
    <dbReference type="NCBI Taxonomy" id="715475"/>
    <lineage>
        <taxon>Bacteria</taxon>
        <taxon>Bacillati</taxon>
        <taxon>Actinomycetota</taxon>
        <taxon>Actinomycetes</taxon>
        <taxon>Pseudonocardiales</taxon>
        <taxon>Pseudonocardiaceae</taxon>
        <taxon>Amycolatopsis</taxon>
    </lineage>
</organism>
<gene>
    <name evidence="3" type="ORF">QRX60_36280</name>
</gene>
<accession>A0A9Y2JJ79</accession>
<proteinExistence type="inferred from homology"/>
<dbReference type="CDD" id="cd05233">
    <property type="entry name" value="SDR_c"/>
    <property type="match status" value="1"/>
</dbReference>
<dbReference type="Pfam" id="PF13561">
    <property type="entry name" value="adh_short_C2"/>
    <property type="match status" value="1"/>
</dbReference>
<dbReference type="Proteomes" id="UP001239397">
    <property type="component" value="Chromosome"/>
</dbReference>
<dbReference type="EMBL" id="CP127295">
    <property type="protein sequence ID" value="WIX99472.1"/>
    <property type="molecule type" value="Genomic_DNA"/>
</dbReference>
<keyword evidence="2" id="KW-0560">Oxidoreductase</keyword>
<dbReference type="InterPro" id="IPR020904">
    <property type="entry name" value="Sc_DH/Rdtase_CS"/>
</dbReference>
<comment type="similarity">
    <text evidence="1">Belongs to the short-chain dehydrogenases/reductases (SDR) family.</text>
</comment>
<evidence type="ECO:0000256" key="1">
    <source>
        <dbReference type="ARBA" id="ARBA00006484"/>
    </source>
</evidence>
<dbReference type="GO" id="GO:0016614">
    <property type="term" value="F:oxidoreductase activity, acting on CH-OH group of donors"/>
    <property type="evidence" value="ECO:0007669"/>
    <property type="project" value="UniProtKB-ARBA"/>
</dbReference>
<dbReference type="RefSeq" id="WP_285995954.1">
    <property type="nucleotide sequence ID" value="NZ_CP127295.1"/>
</dbReference>
<dbReference type="SUPFAM" id="SSF51735">
    <property type="entry name" value="NAD(P)-binding Rossmann-fold domains"/>
    <property type="match status" value="1"/>
</dbReference>
<keyword evidence="4" id="KW-1185">Reference proteome</keyword>
<dbReference type="PROSITE" id="PS00061">
    <property type="entry name" value="ADH_SHORT"/>
    <property type="match status" value="1"/>
</dbReference>
<dbReference type="Gene3D" id="3.40.50.720">
    <property type="entry name" value="NAD(P)-binding Rossmann-like Domain"/>
    <property type="match status" value="1"/>
</dbReference>
<dbReference type="KEGG" id="amog:QRX60_36280"/>
<evidence type="ECO:0000313" key="4">
    <source>
        <dbReference type="Proteomes" id="UP001239397"/>
    </source>
</evidence>
<dbReference type="NCBIfam" id="NF009389">
    <property type="entry name" value="PRK12748.1"/>
    <property type="match status" value="1"/>
</dbReference>
<name>A0A9Y2JJ79_9PSEU</name>
<dbReference type="PANTHER" id="PTHR48107:SF7">
    <property type="entry name" value="RE15974P"/>
    <property type="match status" value="1"/>
</dbReference>
<protein>
    <submittedName>
        <fullName evidence="3">SDR family oxidoreductase</fullName>
    </submittedName>
</protein>
<dbReference type="InterPro" id="IPR036291">
    <property type="entry name" value="NAD(P)-bd_dom_sf"/>
</dbReference>
<evidence type="ECO:0000313" key="3">
    <source>
        <dbReference type="EMBL" id="WIX99472.1"/>
    </source>
</evidence>
<evidence type="ECO:0000256" key="2">
    <source>
        <dbReference type="ARBA" id="ARBA00023002"/>
    </source>
</evidence>
<dbReference type="PANTHER" id="PTHR48107">
    <property type="entry name" value="NADPH-DEPENDENT ALDEHYDE REDUCTASE-LIKE PROTEIN, CHLOROPLASTIC-RELATED"/>
    <property type="match status" value="1"/>
</dbReference>
<dbReference type="InterPro" id="IPR002347">
    <property type="entry name" value="SDR_fam"/>
</dbReference>
<dbReference type="AlphaFoldDB" id="A0A9Y2JJ79"/>
<sequence>MTSGGSSVGSGSSLEGRVAVVTGVSRRAGIGFAVAREMLAAGASVLVHSWSPHDAEQPWGTDPVGDAGIVELLGGEGHRLRHVAADFADPQAPGLVVGAAVEAFGAVDVVVANHARSSNQSLTEVTAAELDLTWAVNARASVLLTQAFAAAHDDERPGGRIILFTSGQHLAPMSQELPYAISKGAIHQMTLSLSDALADRGITVNTLNPGPVDTGWADPDLTERVGRALPAGRWGSPAEVARLVRWLASEDSQWITGQVINAEGGFRRWAM</sequence>
<reference evidence="3 4" key="1">
    <citation type="submission" date="2023-06" db="EMBL/GenBank/DDBJ databases">
        <authorList>
            <person name="Oyuntsetseg B."/>
            <person name="Kim S.B."/>
        </authorList>
    </citation>
    <scope>NUCLEOTIDE SEQUENCE [LARGE SCALE GENOMIC DNA]</scope>
    <source>
        <strain evidence="3 4">4-36</strain>
    </source>
</reference>